<keyword evidence="3" id="KW-0175">Coiled coil</keyword>
<dbReference type="PANTHER" id="PTHR30288">
    <property type="entry name" value="FLAGELLAR CAP/ASSEMBLY PROTEIN FLID"/>
    <property type="match status" value="1"/>
</dbReference>
<feature type="domain" description="Flagellar hook-associated protein 2 C-terminal" evidence="7">
    <location>
        <begin position="343"/>
        <end position="579"/>
    </location>
</feature>
<protein>
    <recommendedName>
        <fullName evidence="5">Flagellar hook-associated protein 2</fullName>
        <shortName evidence="5">HAP2</shortName>
    </recommendedName>
    <alternativeName>
        <fullName evidence="5">Flagellar cap protein</fullName>
    </alternativeName>
</protein>
<dbReference type="GO" id="GO:0009421">
    <property type="term" value="C:bacterial-type flagellum filament cap"/>
    <property type="evidence" value="ECO:0007669"/>
    <property type="project" value="InterPro"/>
</dbReference>
<dbReference type="EMBL" id="FRDJ01000002">
    <property type="protein sequence ID" value="SHN53641.1"/>
    <property type="molecule type" value="Genomic_DNA"/>
</dbReference>
<evidence type="ECO:0000256" key="4">
    <source>
        <dbReference type="ARBA" id="ARBA00023143"/>
    </source>
</evidence>
<dbReference type="GO" id="GO:0009424">
    <property type="term" value="C:bacterial-type flagellum hook"/>
    <property type="evidence" value="ECO:0007669"/>
    <property type="project" value="UniProtKB-UniRule"/>
</dbReference>
<dbReference type="PANTHER" id="PTHR30288:SF0">
    <property type="entry name" value="FLAGELLAR HOOK-ASSOCIATED PROTEIN 2"/>
    <property type="match status" value="1"/>
</dbReference>
<dbReference type="Pfam" id="PF07195">
    <property type="entry name" value="FliD_C"/>
    <property type="match status" value="1"/>
</dbReference>
<evidence type="ECO:0000313" key="8">
    <source>
        <dbReference type="EMBL" id="SHN53641.1"/>
    </source>
</evidence>
<organism evidence="8 9">
    <name type="scientific">Fervidobacterium gondwanense DSM 13020</name>
    <dbReference type="NCBI Taxonomy" id="1121883"/>
    <lineage>
        <taxon>Bacteria</taxon>
        <taxon>Thermotogati</taxon>
        <taxon>Thermotogota</taxon>
        <taxon>Thermotogae</taxon>
        <taxon>Thermotogales</taxon>
        <taxon>Fervidobacteriaceae</taxon>
        <taxon>Fervidobacterium</taxon>
    </lineage>
</organism>
<dbReference type="InterPro" id="IPR010809">
    <property type="entry name" value="FliD_C"/>
</dbReference>
<evidence type="ECO:0000259" key="7">
    <source>
        <dbReference type="Pfam" id="PF07195"/>
    </source>
</evidence>
<evidence type="ECO:0000313" key="9">
    <source>
        <dbReference type="Proteomes" id="UP000184207"/>
    </source>
</evidence>
<dbReference type="GO" id="GO:0071973">
    <property type="term" value="P:bacterial-type flagellum-dependent cell motility"/>
    <property type="evidence" value="ECO:0007669"/>
    <property type="project" value="TreeGrafter"/>
</dbReference>
<evidence type="ECO:0000256" key="3">
    <source>
        <dbReference type="ARBA" id="ARBA00023054"/>
    </source>
</evidence>
<reference evidence="9" key="1">
    <citation type="submission" date="2016-12" db="EMBL/GenBank/DDBJ databases">
        <authorList>
            <person name="Varghese N."/>
            <person name="Submissions S."/>
        </authorList>
    </citation>
    <scope>NUCLEOTIDE SEQUENCE [LARGE SCALE GENOMIC DNA]</scope>
    <source>
        <strain evidence="9">DSM 13020</strain>
    </source>
</reference>
<evidence type="ECO:0000259" key="6">
    <source>
        <dbReference type="Pfam" id="PF02465"/>
    </source>
</evidence>
<comment type="similarity">
    <text evidence="1 5">Belongs to the FliD family.</text>
</comment>
<dbReference type="Proteomes" id="UP000184207">
    <property type="component" value="Unassembled WGS sequence"/>
</dbReference>
<keyword evidence="5" id="KW-0964">Secreted</keyword>
<name>A0A1M7S5B6_FERGO</name>
<dbReference type="Pfam" id="PF07196">
    <property type="entry name" value="Flagellin_IN"/>
    <property type="match status" value="1"/>
</dbReference>
<evidence type="ECO:0000256" key="2">
    <source>
        <dbReference type="ARBA" id="ARBA00011255"/>
    </source>
</evidence>
<evidence type="ECO:0000256" key="1">
    <source>
        <dbReference type="ARBA" id="ARBA00009764"/>
    </source>
</evidence>
<gene>
    <name evidence="8" type="ORF">SAMN02745226_00509</name>
</gene>
<dbReference type="Pfam" id="PF02465">
    <property type="entry name" value="FliD_N"/>
    <property type="match status" value="1"/>
</dbReference>
<dbReference type="AlphaFoldDB" id="A0A1M7S5B6"/>
<comment type="subunit">
    <text evidence="2 5">Homopentamer.</text>
</comment>
<dbReference type="GO" id="GO:0007155">
    <property type="term" value="P:cell adhesion"/>
    <property type="evidence" value="ECO:0007669"/>
    <property type="project" value="InterPro"/>
</dbReference>
<dbReference type="RefSeq" id="WP_072758027.1">
    <property type="nucleotide sequence ID" value="NZ_FRDJ01000002.1"/>
</dbReference>
<dbReference type="InterPro" id="IPR010810">
    <property type="entry name" value="Flagellin_hook_IN_motif"/>
</dbReference>
<accession>A0A1M7S5B6</accession>
<dbReference type="OrthoDB" id="41230at2"/>
<keyword evidence="8" id="KW-0969">Cilium</keyword>
<comment type="subcellular location">
    <subcellularLocation>
        <location evidence="5">Secreted</location>
    </subcellularLocation>
    <subcellularLocation>
        <location evidence="5">Bacterial flagellum</location>
    </subcellularLocation>
</comment>
<keyword evidence="4 5" id="KW-0975">Bacterial flagellum</keyword>
<evidence type="ECO:0000256" key="5">
    <source>
        <dbReference type="RuleBase" id="RU362066"/>
    </source>
</evidence>
<keyword evidence="8" id="KW-0966">Cell projection</keyword>
<proteinExistence type="inferred from homology"/>
<comment type="function">
    <text evidence="5">Required for morphogenesis and for the elongation of the flagellar filament by facilitating polymerization of the flagellin monomers at the tip of growing filament. Forms a capping structure, which prevents flagellin subunits (transported through the central channel of the flagellum) from leaking out without polymerization at the distal end.</text>
</comment>
<dbReference type="STRING" id="1121883.SAMN02745226_00509"/>
<dbReference type="GO" id="GO:0005576">
    <property type="term" value="C:extracellular region"/>
    <property type="evidence" value="ECO:0007669"/>
    <property type="project" value="UniProtKB-SubCell"/>
</dbReference>
<sequence>MDLSSIANNINYRYQGSSRLQIGGAVSGLDTQSIIEKLLEVESMPLQRLNEKYLQYTYLQKAYQKVSDKIRDFYTYLSNFSLQATLIPKSATASNSILSAVATPTAQDGTYNVEVLSLATNSIFLGEDFGKTITSADMVGDIDARYVPQNSTVKIKIGTNETTINVATTDTINDVVANLQNALSSLGANATVTFTDGKLKITSDKAFQISNTSGNFTFVFRLNDAVMTQQSGTFTLESSGNVGAYSTYKTLSNLGITGDRTLTINGTNITLKDTDTISNIVQKINSSVSSVLATYDDKNGRLVITSKTTGDNIIDVTGDSDLLTILRLDTGTFTLGSVAQVNVTLNGYTEQLTSRTNSLTYNGLTLNLTATGATTVTVSTDKDKIVERVKEFVNRWNELTDFLYTKLTENKVRGKTEDQMTEDEKIQGLLKSDSFIRRTFDKFRSFLTMNIDGKTLNTLGIESGDTGKGFTNTMRGKITLNEDKLKSFIDANGAEAVWQFFGNTEGTKGLALQIKDYSWTLTKFNGEIDTVAGLNGRLEREKRILSKRMATMLEYLQKKEQQLWAKYSTLESALAKLQAQGGFMAQAFAQKK</sequence>
<dbReference type="InterPro" id="IPR003481">
    <property type="entry name" value="FliD_N"/>
</dbReference>
<feature type="domain" description="Flagellar hook-associated protein 2 N-terminal" evidence="6">
    <location>
        <begin position="27"/>
        <end position="121"/>
    </location>
</feature>
<dbReference type="InterPro" id="IPR040026">
    <property type="entry name" value="FliD"/>
</dbReference>
<keyword evidence="9" id="KW-1185">Reference proteome</keyword>
<keyword evidence="8" id="KW-0282">Flagellum</keyword>